<feature type="transmembrane region" description="Helical" evidence="2">
    <location>
        <begin position="195"/>
        <end position="214"/>
    </location>
</feature>
<keyword evidence="2" id="KW-0812">Transmembrane</keyword>
<accession>A0A2T3B6D4</accession>
<protein>
    <submittedName>
        <fullName evidence="3">Uncharacterized protein</fullName>
    </submittedName>
</protein>
<keyword evidence="2" id="KW-1133">Transmembrane helix</keyword>
<evidence type="ECO:0000256" key="1">
    <source>
        <dbReference type="SAM" id="MobiDB-lite"/>
    </source>
</evidence>
<dbReference type="OrthoDB" id="1669814at2759"/>
<dbReference type="InParanoid" id="A0A2T3B6D4"/>
<feature type="transmembrane region" description="Helical" evidence="2">
    <location>
        <begin position="30"/>
        <end position="49"/>
    </location>
</feature>
<keyword evidence="2" id="KW-0472">Membrane</keyword>
<dbReference type="STRING" id="857342.A0A2T3B6D4"/>
<dbReference type="EMBL" id="KZ679009">
    <property type="protein sequence ID" value="PSS22329.1"/>
    <property type="molecule type" value="Genomic_DNA"/>
</dbReference>
<feature type="transmembrane region" description="Helical" evidence="2">
    <location>
        <begin position="226"/>
        <end position="252"/>
    </location>
</feature>
<feature type="transmembrane region" description="Helical" evidence="2">
    <location>
        <begin position="344"/>
        <end position="364"/>
    </location>
</feature>
<evidence type="ECO:0000313" key="3">
    <source>
        <dbReference type="EMBL" id="PSS22329.1"/>
    </source>
</evidence>
<reference evidence="3 4" key="1">
    <citation type="journal article" date="2018" name="New Phytol.">
        <title>Comparative genomics and transcriptomics depict ericoid mycorrhizal fungi as versatile saprotrophs and plant mutualists.</title>
        <authorList>
            <person name="Martino E."/>
            <person name="Morin E."/>
            <person name="Grelet G.A."/>
            <person name="Kuo A."/>
            <person name="Kohler A."/>
            <person name="Daghino S."/>
            <person name="Barry K.W."/>
            <person name="Cichocki N."/>
            <person name="Clum A."/>
            <person name="Dockter R.B."/>
            <person name="Hainaut M."/>
            <person name="Kuo R.C."/>
            <person name="LaButti K."/>
            <person name="Lindahl B.D."/>
            <person name="Lindquist E.A."/>
            <person name="Lipzen A."/>
            <person name="Khouja H.R."/>
            <person name="Magnuson J."/>
            <person name="Murat C."/>
            <person name="Ohm R.A."/>
            <person name="Singer S.W."/>
            <person name="Spatafora J.W."/>
            <person name="Wang M."/>
            <person name="Veneault-Fourrey C."/>
            <person name="Henrissat B."/>
            <person name="Grigoriev I.V."/>
            <person name="Martin F.M."/>
            <person name="Perotto S."/>
        </authorList>
    </citation>
    <scope>NUCLEOTIDE SEQUENCE [LARGE SCALE GENOMIC DNA]</scope>
    <source>
        <strain evidence="3 4">ATCC 22711</strain>
    </source>
</reference>
<proteinExistence type="predicted"/>
<evidence type="ECO:0000313" key="4">
    <source>
        <dbReference type="Proteomes" id="UP000241818"/>
    </source>
</evidence>
<dbReference type="RefSeq" id="XP_024722484.1">
    <property type="nucleotide sequence ID" value="XM_024861722.1"/>
</dbReference>
<evidence type="ECO:0000256" key="2">
    <source>
        <dbReference type="SAM" id="Phobius"/>
    </source>
</evidence>
<feature type="transmembrane region" description="Helical" evidence="2">
    <location>
        <begin position="278"/>
        <end position="299"/>
    </location>
</feature>
<organism evidence="3 4">
    <name type="scientific">Amorphotheca resinae ATCC 22711</name>
    <dbReference type="NCBI Taxonomy" id="857342"/>
    <lineage>
        <taxon>Eukaryota</taxon>
        <taxon>Fungi</taxon>
        <taxon>Dikarya</taxon>
        <taxon>Ascomycota</taxon>
        <taxon>Pezizomycotina</taxon>
        <taxon>Leotiomycetes</taxon>
        <taxon>Helotiales</taxon>
        <taxon>Amorphothecaceae</taxon>
        <taxon>Amorphotheca</taxon>
    </lineage>
</organism>
<feature type="transmembrane region" description="Helical" evidence="2">
    <location>
        <begin position="141"/>
        <end position="166"/>
    </location>
</feature>
<sequence length="416" mass="45382">MSGKSIASSSAPGASPSGSSAGPQSSLRTITLILLPVLSLTGAFGTWFLSDRNGTFAMIGEILTQETVYFPGTNDLLVKSYTGIEFIDAQLVVLITFFAPFLDVKNVESTLFSLFGFGQFGAAWTLLMMESLRSGNEGKLVSFIGIVGLIFQCISFTVTIPLYLFVHLLTSPVARAFTGAHANSVIPVSSLDLKILPLSTIVGYIIPSILMALQSPSVVSPDAHQLYIAIWQAFPLWAVLIQSSITFLCRIFTDQASKSDSRQSVSSGIPYLNNVKHVYRFVIAFSIITHIPVIAITLLPPEIFPDWASDLIQLSHSSFYEVYVPYFPVLSHQVSSLAEGVHNFLLWDLYVGSASVLVWAILLYRNAASEKPQDGAFWKIAWKVTTWTLVSGPMGASAILLWERDAILGQKVKRGV</sequence>
<dbReference type="GeneID" id="36569803"/>
<dbReference type="Proteomes" id="UP000241818">
    <property type="component" value="Unassembled WGS sequence"/>
</dbReference>
<gene>
    <name evidence="3" type="ORF">M430DRAFT_118719</name>
</gene>
<dbReference type="AlphaFoldDB" id="A0A2T3B6D4"/>
<feature type="region of interest" description="Disordered" evidence="1">
    <location>
        <begin position="1"/>
        <end position="24"/>
    </location>
</feature>
<keyword evidence="4" id="KW-1185">Reference proteome</keyword>
<name>A0A2T3B6D4_AMORE</name>
<feature type="transmembrane region" description="Helical" evidence="2">
    <location>
        <begin position="111"/>
        <end position="129"/>
    </location>
</feature>